<feature type="compositionally biased region" description="Low complexity" evidence="1">
    <location>
        <begin position="970"/>
        <end position="983"/>
    </location>
</feature>
<dbReference type="PANTHER" id="PTHR35311">
    <property type="entry name" value="KINETOCHORE-ASSOCIATED PROTEIN KNL-2 HOMOLOG"/>
    <property type="match status" value="1"/>
</dbReference>
<dbReference type="PANTHER" id="PTHR35311:SF1">
    <property type="entry name" value="PROTEIN EMBRYO DEFECTIVE 1674"/>
    <property type="match status" value="1"/>
</dbReference>
<evidence type="ECO:0000313" key="4">
    <source>
        <dbReference type="Proteomes" id="UP000652761"/>
    </source>
</evidence>
<feature type="region of interest" description="Disordered" evidence="1">
    <location>
        <begin position="712"/>
        <end position="740"/>
    </location>
</feature>
<keyword evidence="4" id="KW-1185">Reference proteome</keyword>
<reference evidence="3" key="1">
    <citation type="submission" date="2017-07" db="EMBL/GenBank/DDBJ databases">
        <title>Taro Niue Genome Assembly and Annotation.</title>
        <authorList>
            <person name="Atibalentja N."/>
            <person name="Keating K."/>
            <person name="Fields C.J."/>
        </authorList>
    </citation>
    <scope>NUCLEOTIDE SEQUENCE</scope>
    <source>
        <strain evidence="3">Niue_2</strain>
        <tissue evidence="3">Leaf</tissue>
    </source>
</reference>
<accession>A0A843UUV1</accession>
<evidence type="ECO:0000259" key="2">
    <source>
        <dbReference type="Pfam" id="PF09133"/>
    </source>
</evidence>
<evidence type="ECO:0000256" key="1">
    <source>
        <dbReference type="SAM" id="MobiDB-lite"/>
    </source>
</evidence>
<feature type="compositionally biased region" description="Basic and acidic residues" evidence="1">
    <location>
        <begin position="712"/>
        <end position="725"/>
    </location>
</feature>
<dbReference type="EMBL" id="NMUH01000967">
    <property type="protein sequence ID" value="MQL87308.1"/>
    <property type="molecule type" value="Genomic_DNA"/>
</dbReference>
<feature type="region of interest" description="Disordered" evidence="1">
    <location>
        <begin position="663"/>
        <end position="688"/>
    </location>
</feature>
<proteinExistence type="predicted"/>
<evidence type="ECO:0000313" key="3">
    <source>
        <dbReference type="EMBL" id="MQL87308.1"/>
    </source>
</evidence>
<dbReference type="InterPro" id="IPR053090">
    <property type="entry name" value="Centromere_KNL-2_homolog"/>
</dbReference>
<name>A0A843UUV1_COLES</name>
<feature type="region of interest" description="Disordered" evidence="1">
    <location>
        <begin position="1"/>
        <end position="37"/>
    </location>
</feature>
<feature type="region of interest" description="Disordered" evidence="1">
    <location>
        <begin position="953"/>
        <end position="992"/>
    </location>
</feature>
<comment type="caution">
    <text evidence="3">The sequence shown here is derived from an EMBL/GenBank/DDBJ whole genome shotgun (WGS) entry which is preliminary data.</text>
</comment>
<sequence>MGNSSSSVPPRASEADERSHREAGGVAASPPSSSTTSCASSFEKTVLLHDWWLIKAEDECSRARLAVGGLATTGFQFFEPVSSPLCSRLDKKAVRIFKSALIVKRYDGYTIETADGITVRIQGLINASRTHQNGFPSEACNHFRIGFPYGWKDYADRYFQTDTKGNGAPTCASDIHDCSMDSANTSSYCFPACSKEFPVGRIVDCFNSICKEIVDGAERSTDTAQNLCKNNDCKENTNGIVAQTNGSTVVSDGNSNVAEENAYMATNNDTLGGLKQVSSHVSNDSLLCGNMNNDSLLEEVTGFQRESLATVVAGPDNEKQQLGHASIDVDGLMKDIDGNTCCINAPSAVDSGAKVLLSKSLPENWEESVSIEPNENHPSNEAEQVVHLSVTTLSHESDVEHMNSPRVQLNPVSSDTACNAKRACNSFNNNYVRYRHLSVSQNFAGINHNQGESRGFSHLDGAKVGFTNAMHLEVSDVTGNSSHMASDHTLSRHSDENTVGSVASMMAPSNRTPAKQVAIIDRGRYEKISPSSCMKDLKGKFGGYLNSATKVPSSMFVKDVNHCPDNWEMRLIDSNTMDLGSEEVLAECFYNEANDLQPESSKKLPSHTSDSAYGPSNIDNNPEENSTDLPDVGMTVSESRNKQFFLRRSERLSKLKIPAEDAERSLEHNKGNLHETKCGRPSNEDRMHIDLEGNNISSKKHDLGASQEELMKSQDRCVSHSQEKKKNGRNKNQSVADTGKNRVLSFSDGYSFMNSENIVRDTHDLMRNRIEADAQNLDMPTGEQSNSRVGISCVAERAKQVRQLIEADAQNLDIPTGEQSNSGVGISCVAEYAKEVCQPDVHVNAQPNDGKSPARPARRSRKKSHFASHVGKTPLTRQRTKELSLASPALLNFKRSRSGRLLVPTLANWCQQILYDVVLFLWMFKFSQDGSVAGILTGVDAIKCDRRVGGQGDAGARALGRGRRRGGGVRARATPTRSAATPRLASDGDGRTRRLAGERDGAALVGGRGGGGAGGRAPGRPAMARGRAAERLRAIGFGFGEGELGFLV</sequence>
<feature type="compositionally biased region" description="Basic residues" evidence="1">
    <location>
        <begin position="856"/>
        <end position="866"/>
    </location>
</feature>
<dbReference type="OrthoDB" id="118550at2759"/>
<feature type="domain" description="SANTA" evidence="2">
    <location>
        <begin position="46"/>
        <end position="154"/>
    </location>
</feature>
<feature type="region of interest" description="Disordered" evidence="1">
    <location>
        <begin position="596"/>
        <end position="632"/>
    </location>
</feature>
<feature type="compositionally biased region" description="Low complexity" evidence="1">
    <location>
        <begin position="27"/>
        <end position="37"/>
    </location>
</feature>
<organism evidence="3 4">
    <name type="scientific">Colocasia esculenta</name>
    <name type="common">Wild taro</name>
    <name type="synonym">Arum esculentum</name>
    <dbReference type="NCBI Taxonomy" id="4460"/>
    <lineage>
        <taxon>Eukaryota</taxon>
        <taxon>Viridiplantae</taxon>
        <taxon>Streptophyta</taxon>
        <taxon>Embryophyta</taxon>
        <taxon>Tracheophyta</taxon>
        <taxon>Spermatophyta</taxon>
        <taxon>Magnoliopsida</taxon>
        <taxon>Liliopsida</taxon>
        <taxon>Araceae</taxon>
        <taxon>Aroideae</taxon>
        <taxon>Colocasieae</taxon>
        <taxon>Colocasia</taxon>
    </lineage>
</organism>
<feature type="region of interest" description="Disordered" evidence="1">
    <location>
        <begin position="842"/>
        <end position="878"/>
    </location>
</feature>
<dbReference type="InterPro" id="IPR015216">
    <property type="entry name" value="SANTA"/>
</dbReference>
<dbReference type="Pfam" id="PF09133">
    <property type="entry name" value="SANTA"/>
    <property type="match status" value="1"/>
</dbReference>
<feature type="compositionally biased region" description="Basic and acidic residues" evidence="1">
    <location>
        <begin position="13"/>
        <end position="23"/>
    </location>
</feature>
<dbReference type="AlphaFoldDB" id="A0A843UUV1"/>
<dbReference type="Proteomes" id="UP000652761">
    <property type="component" value="Unassembled WGS sequence"/>
</dbReference>
<protein>
    <recommendedName>
        <fullName evidence="2">SANTA domain-containing protein</fullName>
    </recommendedName>
</protein>
<gene>
    <name evidence="3" type="ORF">Taro_019833</name>
</gene>